<dbReference type="InterPro" id="IPR027843">
    <property type="entry name" value="DUF4440"/>
</dbReference>
<gene>
    <name evidence="2" type="ORF">GFD30_17515</name>
</gene>
<organism evidence="2 3">
    <name type="scientific">Glycomyces albidus</name>
    <dbReference type="NCBI Taxonomy" id="2656774"/>
    <lineage>
        <taxon>Bacteria</taxon>
        <taxon>Bacillati</taxon>
        <taxon>Actinomycetota</taxon>
        <taxon>Actinomycetes</taxon>
        <taxon>Glycomycetales</taxon>
        <taxon>Glycomycetaceae</taxon>
        <taxon>Glycomyces</taxon>
    </lineage>
</organism>
<sequence length="123" mass="13473">MAVFDELLELEHAGWRALCDGTGAGFYESTMSADGRMVLANGMSLDRAATVEALREAPPWAGYEITDPRLVPLGDEAAALVYAGHAWRRGEPPFHALMSSVYRRTEGAWRLSLYQQTPTAGED</sequence>
<evidence type="ECO:0000259" key="1">
    <source>
        <dbReference type="Pfam" id="PF14534"/>
    </source>
</evidence>
<dbReference type="Gene3D" id="3.10.450.50">
    <property type="match status" value="1"/>
</dbReference>
<feature type="domain" description="DUF4440" evidence="1">
    <location>
        <begin position="7"/>
        <end position="111"/>
    </location>
</feature>
<dbReference type="SUPFAM" id="SSF54427">
    <property type="entry name" value="NTF2-like"/>
    <property type="match status" value="1"/>
</dbReference>
<reference evidence="2 3" key="1">
    <citation type="submission" date="2019-10" db="EMBL/GenBank/DDBJ databases">
        <title>Glycomyces albidus sp. nov., a novel actinomycete isolated from rhizosphere soil of wheat (Triticum aestivum L.).</title>
        <authorList>
            <person name="Qian L."/>
        </authorList>
    </citation>
    <scope>NUCLEOTIDE SEQUENCE [LARGE SCALE GENOMIC DNA]</scope>
    <source>
        <strain evidence="2 3">NEAU-7082</strain>
    </source>
</reference>
<proteinExistence type="predicted"/>
<dbReference type="Pfam" id="PF14534">
    <property type="entry name" value="DUF4440"/>
    <property type="match status" value="1"/>
</dbReference>
<accession>A0A6L5GCG1</accession>
<dbReference type="RefSeq" id="WP_153026494.1">
    <property type="nucleotide sequence ID" value="NZ_WIAO01000023.1"/>
</dbReference>
<comment type="caution">
    <text evidence="2">The sequence shown here is derived from an EMBL/GenBank/DDBJ whole genome shotgun (WGS) entry which is preliminary data.</text>
</comment>
<dbReference type="Proteomes" id="UP000477750">
    <property type="component" value="Unassembled WGS sequence"/>
</dbReference>
<dbReference type="AlphaFoldDB" id="A0A6L5GCG1"/>
<protein>
    <submittedName>
        <fullName evidence="2">DUF4440 domain-containing protein</fullName>
    </submittedName>
</protein>
<name>A0A6L5GCG1_9ACTN</name>
<evidence type="ECO:0000313" key="3">
    <source>
        <dbReference type="Proteomes" id="UP000477750"/>
    </source>
</evidence>
<evidence type="ECO:0000313" key="2">
    <source>
        <dbReference type="EMBL" id="MQM27355.1"/>
    </source>
</evidence>
<dbReference type="EMBL" id="WIAO01000023">
    <property type="protein sequence ID" value="MQM27355.1"/>
    <property type="molecule type" value="Genomic_DNA"/>
</dbReference>
<dbReference type="InterPro" id="IPR032710">
    <property type="entry name" value="NTF2-like_dom_sf"/>
</dbReference>
<keyword evidence="3" id="KW-1185">Reference proteome</keyword>